<reference evidence="2" key="1">
    <citation type="submission" date="2022-11" db="EMBL/GenBank/DDBJ databases">
        <title>Identification and genomic analyses of a novel endophytic actinobacterium Streptomyces endophytica sp. nov. with potential for biocontrol of Yam anthracnose.</title>
        <authorList>
            <person name="Huang X."/>
        </authorList>
    </citation>
    <scope>NUCLEOTIDE SEQUENCE</scope>
    <source>
        <strain evidence="2">HNM0140</strain>
    </source>
</reference>
<dbReference type="Gene3D" id="3.30.2140.20">
    <property type="match status" value="1"/>
</dbReference>
<keyword evidence="3" id="KW-1185">Reference proteome</keyword>
<dbReference type="InterPro" id="IPR001447">
    <property type="entry name" value="Arylamine_N-AcTrfase"/>
</dbReference>
<dbReference type="InterPro" id="IPR038765">
    <property type="entry name" value="Papain-like_cys_pep_sf"/>
</dbReference>
<dbReference type="Proteomes" id="UP001164959">
    <property type="component" value="Chromosome"/>
</dbReference>
<evidence type="ECO:0000313" key="2">
    <source>
        <dbReference type="EMBL" id="UZJ33938.1"/>
    </source>
</evidence>
<gene>
    <name evidence="2" type="ORF">OJ254_07325</name>
</gene>
<evidence type="ECO:0000256" key="1">
    <source>
        <dbReference type="ARBA" id="ARBA00006547"/>
    </source>
</evidence>
<accession>A0ABY6PJ62</accession>
<dbReference type="SUPFAM" id="SSF54001">
    <property type="entry name" value="Cysteine proteinases"/>
    <property type="match status" value="1"/>
</dbReference>
<proteinExistence type="inferred from homology"/>
<comment type="similarity">
    <text evidence="1">Belongs to the arylamine N-acetyltransferase family.</text>
</comment>
<dbReference type="EMBL" id="CP110636">
    <property type="protein sequence ID" value="UZJ33938.1"/>
    <property type="molecule type" value="Genomic_DNA"/>
</dbReference>
<name>A0ABY6PJ62_9ACTN</name>
<sequence length="58" mass="6765">MGAPNPPRDDWFELYAFGTERRFPVDYAVFNHYISTHPRSPFTARWWCSARAANCAGR</sequence>
<dbReference type="Pfam" id="PF00797">
    <property type="entry name" value="Acetyltransf_2"/>
    <property type="match status" value="1"/>
</dbReference>
<evidence type="ECO:0000313" key="3">
    <source>
        <dbReference type="Proteomes" id="UP001164959"/>
    </source>
</evidence>
<protein>
    <submittedName>
        <fullName evidence="2">Arylamine N-acetyltransferase</fullName>
    </submittedName>
</protein>
<organism evidence="2 3">
    <name type="scientific">Streptomyces endophytica</name>
    <dbReference type="NCBI Taxonomy" id="2991496"/>
    <lineage>
        <taxon>Bacteria</taxon>
        <taxon>Bacillati</taxon>
        <taxon>Actinomycetota</taxon>
        <taxon>Actinomycetes</taxon>
        <taxon>Kitasatosporales</taxon>
        <taxon>Streptomycetaceae</taxon>
        <taxon>Streptomyces</taxon>
    </lineage>
</organism>
<dbReference type="InterPro" id="IPR053710">
    <property type="entry name" value="Arylamine_NAT_domain_sf"/>
</dbReference>